<proteinExistence type="predicted"/>
<comment type="caution">
    <text evidence="3">The sequence shown here is derived from an EMBL/GenBank/DDBJ whole genome shotgun (WGS) entry which is preliminary data.</text>
</comment>
<dbReference type="InterPro" id="IPR047647">
    <property type="entry name" value="ISAs1_transpos"/>
</dbReference>
<accession>A0ABM8S3E9</accession>
<gene>
    <name evidence="3" type="ORF">R69658_04316</name>
</gene>
<dbReference type="PANTHER" id="PTHR30298:SF0">
    <property type="entry name" value="PROTEIN YBFL-RELATED"/>
    <property type="match status" value="1"/>
</dbReference>
<feature type="domain" description="H repeat-associated protein N-terminal" evidence="2">
    <location>
        <begin position="6"/>
        <end position="91"/>
    </location>
</feature>
<feature type="domain" description="Transposase IS4-like" evidence="1">
    <location>
        <begin position="101"/>
        <end position="336"/>
    </location>
</feature>
<reference evidence="3 4" key="1">
    <citation type="submission" date="2021-02" db="EMBL/GenBank/DDBJ databases">
        <authorList>
            <person name="Vanwijnsberghe S."/>
        </authorList>
    </citation>
    <scope>NUCLEOTIDE SEQUENCE [LARGE SCALE GENOMIC DNA]</scope>
    <source>
        <strain evidence="3 4">R-69658</strain>
    </source>
</reference>
<dbReference type="Proteomes" id="UP000674425">
    <property type="component" value="Unassembled WGS sequence"/>
</dbReference>
<evidence type="ECO:0000259" key="1">
    <source>
        <dbReference type="Pfam" id="PF01609"/>
    </source>
</evidence>
<evidence type="ECO:0000313" key="3">
    <source>
        <dbReference type="EMBL" id="CAE6786611.1"/>
    </source>
</evidence>
<evidence type="ECO:0000313" key="4">
    <source>
        <dbReference type="Proteomes" id="UP000674425"/>
    </source>
</evidence>
<dbReference type="PANTHER" id="PTHR30298">
    <property type="entry name" value="H REPEAT-ASSOCIATED PREDICTED TRANSPOSASE"/>
    <property type="match status" value="1"/>
</dbReference>
<sequence length="371" mass="41696">MPSIMDAFAELRDPRCRQCRYPLDEILFTALCAVLCGVEDWETMVLWGRTQLAWLRKHLPYENGIPCEDTFRRVFSGLSPVAFERCFIEWVACLCPSLAGQHVAIDGKTVRGNASNGRNALHLVSAWCSGNGLSLGQIATAGKSNEITAIPQLLKALDLTGATVTIDAMGTQHAIAQAIIDAGADYVLMVKDNQPTLAESLRDWFESVQSGGLDRPYWEHTTHDKGHGRIETRVCRVSDDVQWLSEMGQHWAGIQRIAMIERTRQIGECISVEHAWYISSRPVKAIEMSRLVRAHWGIENQLHWVLDVFWGEDAHQTRDKAAARNLASVRKITLNLARMEQQRRSKKVSLKNIRNLAAWDTDVRESILGLA</sequence>
<keyword evidence="4" id="KW-1185">Reference proteome</keyword>
<dbReference type="InterPro" id="IPR051698">
    <property type="entry name" value="Transposase_11-like"/>
</dbReference>
<dbReference type="NCBIfam" id="NF033564">
    <property type="entry name" value="transpos_ISAs1"/>
    <property type="match status" value="1"/>
</dbReference>
<name>A0ABM8S3E9_9BURK</name>
<dbReference type="Pfam" id="PF01609">
    <property type="entry name" value="DDE_Tnp_1"/>
    <property type="match status" value="1"/>
</dbReference>
<dbReference type="Pfam" id="PF13808">
    <property type="entry name" value="DDE_Tnp_1_assoc"/>
    <property type="match status" value="1"/>
</dbReference>
<dbReference type="EMBL" id="CAJNAU010000043">
    <property type="protein sequence ID" value="CAE6786611.1"/>
    <property type="molecule type" value="Genomic_DNA"/>
</dbReference>
<dbReference type="RefSeq" id="WP_211697233.1">
    <property type="nucleotide sequence ID" value="NZ_CAJNAU010000043.1"/>
</dbReference>
<evidence type="ECO:0000259" key="2">
    <source>
        <dbReference type="Pfam" id="PF13808"/>
    </source>
</evidence>
<dbReference type="InterPro" id="IPR032806">
    <property type="entry name" value="YbfD_N"/>
</dbReference>
<dbReference type="InterPro" id="IPR002559">
    <property type="entry name" value="Transposase_11"/>
</dbReference>
<organism evidence="3 4">
    <name type="scientific">Paraburkholderia aspalathi</name>
    <dbReference type="NCBI Taxonomy" id="1324617"/>
    <lineage>
        <taxon>Bacteria</taxon>
        <taxon>Pseudomonadati</taxon>
        <taxon>Pseudomonadota</taxon>
        <taxon>Betaproteobacteria</taxon>
        <taxon>Burkholderiales</taxon>
        <taxon>Burkholderiaceae</taxon>
        <taxon>Paraburkholderia</taxon>
    </lineage>
</organism>
<protein>
    <submittedName>
        <fullName evidence="3">ISAs1 family transposase ISAzo3</fullName>
    </submittedName>
</protein>